<keyword evidence="5" id="KW-1185">Reference proteome</keyword>
<dbReference type="Gene3D" id="3.40.50.2300">
    <property type="match status" value="1"/>
</dbReference>
<evidence type="ECO:0000313" key="5">
    <source>
        <dbReference type="Proteomes" id="UP000092528"/>
    </source>
</evidence>
<dbReference type="SMART" id="SM00448">
    <property type="entry name" value="REC"/>
    <property type="match status" value="1"/>
</dbReference>
<dbReference type="PATRIC" id="fig|45658.7.peg.2983"/>
<dbReference type="InterPro" id="IPR011990">
    <property type="entry name" value="TPR-like_helical_dom_sf"/>
</dbReference>
<feature type="domain" description="Response regulatory" evidence="3">
    <location>
        <begin position="13"/>
        <end position="134"/>
    </location>
</feature>
<evidence type="ECO:0000256" key="1">
    <source>
        <dbReference type="ARBA" id="ARBA00022553"/>
    </source>
</evidence>
<evidence type="ECO:0000313" key="4">
    <source>
        <dbReference type="EMBL" id="ANU38088.1"/>
    </source>
</evidence>
<proteinExistence type="predicted"/>
<dbReference type="SUPFAM" id="SSF52172">
    <property type="entry name" value="CheY-like"/>
    <property type="match status" value="1"/>
</dbReference>
<dbReference type="STRING" id="45658.VSVS12_03576"/>
<dbReference type="InterPro" id="IPR050595">
    <property type="entry name" value="Bact_response_regulator"/>
</dbReference>
<dbReference type="GeneID" id="96874567"/>
<dbReference type="RefSeq" id="WP_040757870.1">
    <property type="nucleotide sequence ID" value="NZ_CP016415.1"/>
</dbReference>
<evidence type="ECO:0000256" key="2">
    <source>
        <dbReference type="PROSITE-ProRule" id="PRU00169"/>
    </source>
</evidence>
<dbReference type="PANTHER" id="PTHR44591">
    <property type="entry name" value="STRESS RESPONSE REGULATOR PROTEIN 1"/>
    <property type="match status" value="1"/>
</dbReference>
<dbReference type="EMBL" id="CP016415">
    <property type="protein sequence ID" value="ANU38088.1"/>
    <property type="molecule type" value="Genomic_DNA"/>
</dbReference>
<sequence>MRKVNTSFLKDMRVLIVDDSSTALLLIKQQLIALGVNHEQIITVERYQNAIKAIETHQFDVLILDYHLEQHLTGYELAMLLYRNRLISDTTGVLMISGDARQETVLTALSGKVRHFVTKPLSNTSLAEKLSVINHETQKLVQISQAIVAGESLSANDLFEMINRSGFNISLEAYLLEHWMSKNKWALIDAYITISSTQCHASKMCAMAYLLHRDNNTHQAIEELHLFLTENPLSIRVMDTLSQLYAESNQLSNAALWANKAFELTPSIGERASKASQLTALANKRNQLIKVGQTYARHMSLADINWLKSVIQHFQSLENVYQLTESTTAKTEVLHHANKFVQLASRKLTPKRVQQLVALHLLFQCHVLIDENNDALGHKKLMQSIATFYDELFECPPILLMEFLPALALLGEHDIHTALINVLKARGANTQQLGLSQNSFSVNATPAEQCQSQDQRLISQAFLQQFPHSSQAKIHYLHAYSQSANLADATQISRLISELTTLDLPPNWHNWVITGKQHGFSLTPPAAFSLSSLNNRM</sequence>
<dbReference type="Pfam" id="PF00072">
    <property type="entry name" value="Response_reg"/>
    <property type="match status" value="1"/>
</dbReference>
<evidence type="ECO:0000259" key="3">
    <source>
        <dbReference type="PROSITE" id="PS50110"/>
    </source>
</evidence>
<dbReference type="Gene3D" id="1.25.40.10">
    <property type="entry name" value="Tetratricopeptide repeat domain"/>
    <property type="match status" value="1"/>
</dbReference>
<dbReference type="GO" id="GO:0000160">
    <property type="term" value="P:phosphorelay signal transduction system"/>
    <property type="evidence" value="ECO:0007669"/>
    <property type="project" value="InterPro"/>
</dbReference>
<dbReference type="PROSITE" id="PS50110">
    <property type="entry name" value="RESPONSE_REGULATORY"/>
    <property type="match status" value="1"/>
</dbReference>
<dbReference type="Proteomes" id="UP000092528">
    <property type="component" value="Chromosome 2"/>
</dbReference>
<dbReference type="PANTHER" id="PTHR44591:SF3">
    <property type="entry name" value="RESPONSE REGULATORY DOMAIN-CONTAINING PROTEIN"/>
    <property type="match status" value="1"/>
</dbReference>
<protein>
    <recommendedName>
        <fullName evidence="3">Response regulatory domain-containing protein</fullName>
    </recommendedName>
</protein>
<reference evidence="4 5" key="1">
    <citation type="submission" date="2016-07" db="EMBL/GenBank/DDBJ databases">
        <title>Genome sequencing of Vibrio scophthalmi strain VS-05, an isolated from Paralichthys olivaceus.</title>
        <authorList>
            <person name="Han H.-J."/>
        </authorList>
    </citation>
    <scope>NUCLEOTIDE SEQUENCE [LARGE SCALE GENOMIC DNA]</scope>
    <source>
        <strain evidence="4 5">VS-05</strain>
    </source>
</reference>
<organism evidence="4 5">
    <name type="scientific">Vibrio scophthalmi</name>
    <dbReference type="NCBI Taxonomy" id="45658"/>
    <lineage>
        <taxon>Bacteria</taxon>
        <taxon>Pseudomonadati</taxon>
        <taxon>Pseudomonadota</taxon>
        <taxon>Gammaproteobacteria</taxon>
        <taxon>Vibrionales</taxon>
        <taxon>Vibrionaceae</taxon>
        <taxon>Vibrio</taxon>
    </lineage>
</organism>
<gene>
    <name evidence="4" type="ORF">VSVS05_03042</name>
</gene>
<dbReference type="InterPro" id="IPR001789">
    <property type="entry name" value="Sig_transdc_resp-reg_receiver"/>
</dbReference>
<dbReference type="InterPro" id="IPR011006">
    <property type="entry name" value="CheY-like_superfamily"/>
</dbReference>
<feature type="modified residue" description="4-aspartylphosphate" evidence="2">
    <location>
        <position position="65"/>
    </location>
</feature>
<dbReference type="SUPFAM" id="SSF48452">
    <property type="entry name" value="TPR-like"/>
    <property type="match status" value="1"/>
</dbReference>
<dbReference type="AlphaFoldDB" id="A0A1C7FEC4"/>
<name>A0A1C7FEC4_9VIBR</name>
<accession>A0A1C7FEC4</accession>
<keyword evidence="1 2" id="KW-0597">Phosphoprotein</keyword>